<evidence type="ECO:0000256" key="2">
    <source>
        <dbReference type="SAM" id="MobiDB-lite"/>
    </source>
</evidence>
<dbReference type="GeneID" id="19396673"/>
<dbReference type="AlphaFoldDB" id="R0JXV1"/>
<keyword evidence="4" id="KW-1185">Reference proteome</keyword>
<keyword evidence="1" id="KW-0175">Coiled coil</keyword>
<feature type="coiled-coil region" evidence="1">
    <location>
        <begin position="266"/>
        <end position="293"/>
    </location>
</feature>
<reference evidence="3 4" key="2">
    <citation type="journal article" date="2013" name="PLoS Genet.">
        <title>Comparative genome structure, secondary metabolite, and effector coding capacity across Cochliobolus pathogens.</title>
        <authorList>
            <person name="Condon B.J."/>
            <person name="Leng Y."/>
            <person name="Wu D."/>
            <person name="Bushley K.E."/>
            <person name="Ohm R.A."/>
            <person name="Otillar R."/>
            <person name="Martin J."/>
            <person name="Schackwitz W."/>
            <person name="Grimwood J."/>
            <person name="MohdZainudin N."/>
            <person name="Xue C."/>
            <person name="Wang R."/>
            <person name="Manning V.A."/>
            <person name="Dhillon B."/>
            <person name="Tu Z.J."/>
            <person name="Steffenson B.J."/>
            <person name="Salamov A."/>
            <person name="Sun H."/>
            <person name="Lowry S."/>
            <person name="LaButti K."/>
            <person name="Han J."/>
            <person name="Copeland A."/>
            <person name="Lindquist E."/>
            <person name="Barry K."/>
            <person name="Schmutz J."/>
            <person name="Baker S.E."/>
            <person name="Ciuffetti L.M."/>
            <person name="Grigoriev I.V."/>
            <person name="Zhong S."/>
            <person name="Turgeon B.G."/>
        </authorList>
    </citation>
    <scope>NUCLEOTIDE SEQUENCE [LARGE SCALE GENOMIC DNA]</scope>
    <source>
        <strain evidence="4">28A</strain>
    </source>
</reference>
<dbReference type="CDD" id="cd00719">
    <property type="entry name" value="GIY-YIG_SF"/>
    <property type="match status" value="1"/>
</dbReference>
<dbReference type="eggNOG" id="ENOG502SVBS">
    <property type="taxonomic scope" value="Eukaryota"/>
</dbReference>
<dbReference type="OrthoDB" id="5412936at2759"/>
<gene>
    <name evidence="3" type="ORF">SETTUDRAFT_142478</name>
</gene>
<evidence type="ECO:0000256" key="1">
    <source>
        <dbReference type="SAM" id="Coils"/>
    </source>
</evidence>
<dbReference type="HOGENOM" id="CLU_880008_0_0_1"/>
<evidence type="ECO:0008006" key="5">
    <source>
        <dbReference type="Google" id="ProtNLM"/>
    </source>
</evidence>
<feature type="compositionally biased region" description="Polar residues" evidence="2">
    <location>
        <begin position="17"/>
        <end position="28"/>
    </location>
</feature>
<reference evidence="3 4" key="1">
    <citation type="journal article" date="2012" name="PLoS Pathog.">
        <title>Diverse lifestyles and strategies of plant pathogenesis encoded in the genomes of eighteen Dothideomycetes fungi.</title>
        <authorList>
            <person name="Ohm R.A."/>
            <person name="Feau N."/>
            <person name="Henrissat B."/>
            <person name="Schoch C.L."/>
            <person name="Horwitz B.A."/>
            <person name="Barry K.W."/>
            <person name="Condon B.J."/>
            <person name="Copeland A.C."/>
            <person name="Dhillon B."/>
            <person name="Glaser F."/>
            <person name="Hesse C.N."/>
            <person name="Kosti I."/>
            <person name="LaButti K."/>
            <person name="Lindquist E.A."/>
            <person name="Lucas S."/>
            <person name="Salamov A.A."/>
            <person name="Bradshaw R.E."/>
            <person name="Ciuffetti L."/>
            <person name="Hamelin R.C."/>
            <person name="Kema G.H.J."/>
            <person name="Lawrence C."/>
            <person name="Scott J.A."/>
            <person name="Spatafora J.W."/>
            <person name="Turgeon B.G."/>
            <person name="de Wit P.J.G.M."/>
            <person name="Zhong S."/>
            <person name="Goodwin S.B."/>
            <person name="Grigoriev I.V."/>
        </authorList>
    </citation>
    <scope>NUCLEOTIDE SEQUENCE [LARGE SCALE GENOMIC DNA]</scope>
    <source>
        <strain evidence="4">28A</strain>
    </source>
</reference>
<sequence length="343" mass="38962">MATIQSQAPQSVVPASRTPTSDPSNKLTPAQAEARSILDHLLIQLQSPDPSNTTTTTTTYHTTYGPWIQRHGQSQLAFFCHSLVRPQTWHFLAHRWSLDALKPLSGDLRYEGRAIYLNGILGLDKRLRLYVGQSTNLRQRVGQHLNFRYRRDHPSLHYFALHESVYNVFATLVILPHSSAAEGRPGMDDVPLLLNVLEMWMCLVFRALPDQTLQHWLPGDGSVDQKRKVGKEGLVGGLNVACPLDQGTSLAERVFVDLEAESDPLVRAYLRDVERKKRESEDKDEESEMLQRRKLYAEKARAYRGGETDVRVPQWVVYGTLAGVLGYILLNSRGGQRLRAWWR</sequence>
<dbReference type="RefSeq" id="XP_008030567.1">
    <property type="nucleotide sequence ID" value="XM_008032376.1"/>
</dbReference>
<evidence type="ECO:0000313" key="3">
    <source>
        <dbReference type="EMBL" id="EOA82324.1"/>
    </source>
</evidence>
<evidence type="ECO:0000313" key="4">
    <source>
        <dbReference type="Proteomes" id="UP000016935"/>
    </source>
</evidence>
<organism evidence="3 4">
    <name type="scientific">Exserohilum turcicum (strain 28A)</name>
    <name type="common">Northern leaf blight fungus</name>
    <name type="synonym">Setosphaeria turcica</name>
    <dbReference type="NCBI Taxonomy" id="671987"/>
    <lineage>
        <taxon>Eukaryota</taxon>
        <taxon>Fungi</taxon>
        <taxon>Dikarya</taxon>
        <taxon>Ascomycota</taxon>
        <taxon>Pezizomycotina</taxon>
        <taxon>Dothideomycetes</taxon>
        <taxon>Pleosporomycetidae</taxon>
        <taxon>Pleosporales</taxon>
        <taxon>Pleosporineae</taxon>
        <taxon>Pleosporaceae</taxon>
        <taxon>Exserohilum</taxon>
    </lineage>
</organism>
<accession>R0JXV1</accession>
<name>R0JXV1_EXST2</name>
<feature type="compositionally biased region" description="Polar residues" evidence="2">
    <location>
        <begin position="1"/>
        <end position="10"/>
    </location>
</feature>
<protein>
    <recommendedName>
        <fullName evidence="5">GIY-YIG domain-containing protein</fullName>
    </recommendedName>
</protein>
<feature type="region of interest" description="Disordered" evidence="2">
    <location>
        <begin position="1"/>
        <end position="30"/>
    </location>
</feature>
<dbReference type="Proteomes" id="UP000016935">
    <property type="component" value="Unassembled WGS sequence"/>
</dbReference>
<proteinExistence type="predicted"/>
<dbReference type="STRING" id="671987.R0JXV1"/>
<dbReference type="EMBL" id="KB908855">
    <property type="protein sequence ID" value="EOA82324.1"/>
    <property type="molecule type" value="Genomic_DNA"/>
</dbReference>